<proteinExistence type="predicted"/>
<accession>A0A2P2KJS7</accession>
<sequence>MNSCYFFSKNDTCNLQINK</sequence>
<evidence type="ECO:0000313" key="1">
    <source>
        <dbReference type="EMBL" id="MBX05973.1"/>
    </source>
</evidence>
<protein>
    <submittedName>
        <fullName evidence="1">Uncharacterized protein</fullName>
    </submittedName>
</protein>
<name>A0A2P2KJS7_RHIMU</name>
<reference evidence="1" key="1">
    <citation type="submission" date="2018-02" db="EMBL/GenBank/DDBJ databases">
        <title>Rhizophora mucronata_Transcriptome.</title>
        <authorList>
            <person name="Meera S.P."/>
            <person name="Sreeshan A."/>
            <person name="Augustine A."/>
        </authorList>
    </citation>
    <scope>NUCLEOTIDE SEQUENCE</scope>
    <source>
        <tissue evidence="1">Leaf</tissue>
    </source>
</reference>
<dbReference type="EMBL" id="GGEC01025489">
    <property type="protein sequence ID" value="MBX05973.1"/>
    <property type="molecule type" value="Transcribed_RNA"/>
</dbReference>
<organism evidence="1">
    <name type="scientific">Rhizophora mucronata</name>
    <name type="common">Asiatic mangrove</name>
    <dbReference type="NCBI Taxonomy" id="61149"/>
    <lineage>
        <taxon>Eukaryota</taxon>
        <taxon>Viridiplantae</taxon>
        <taxon>Streptophyta</taxon>
        <taxon>Embryophyta</taxon>
        <taxon>Tracheophyta</taxon>
        <taxon>Spermatophyta</taxon>
        <taxon>Magnoliopsida</taxon>
        <taxon>eudicotyledons</taxon>
        <taxon>Gunneridae</taxon>
        <taxon>Pentapetalae</taxon>
        <taxon>rosids</taxon>
        <taxon>fabids</taxon>
        <taxon>Malpighiales</taxon>
        <taxon>Rhizophoraceae</taxon>
        <taxon>Rhizophora</taxon>
    </lineage>
</organism>
<dbReference type="AlphaFoldDB" id="A0A2P2KJS7"/>